<organism evidence="2 3">
    <name type="scientific">Actinoplanes cyaneus</name>
    <dbReference type="NCBI Taxonomy" id="52696"/>
    <lineage>
        <taxon>Bacteria</taxon>
        <taxon>Bacillati</taxon>
        <taxon>Actinomycetota</taxon>
        <taxon>Actinomycetes</taxon>
        <taxon>Micromonosporales</taxon>
        <taxon>Micromonosporaceae</taxon>
        <taxon>Actinoplanes</taxon>
    </lineage>
</organism>
<sequence>MEIDSGRTPENAPTSRTRTWIRRMVIAAACAPLSVITVLHTMGRSGDFGVLGRWYVVLPLTLLGVFAWALVEKAAGWSAEEPGGR</sequence>
<evidence type="ECO:0000313" key="3">
    <source>
        <dbReference type="Proteomes" id="UP000619479"/>
    </source>
</evidence>
<proteinExistence type="predicted"/>
<keyword evidence="1" id="KW-0812">Transmembrane</keyword>
<keyword evidence="1" id="KW-0472">Membrane</keyword>
<feature type="transmembrane region" description="Helical" evidence="1">
    <location>
        <begin position="20"/>
        <end position="39"/>
    </location>
</feature>
<evidence type="ECO:0000313" key="2">
    <source>
        <dbReference type="EMBL" id="GID69158.1"/>
    </source>
</evidence>
<feature type="transmembrane region" description="Helical" evidence="1">
    <location>
        <begin position="51"/>
        <end position="71"/>
    </location>
</feature>
<comment type="caution">
    <text evidence="2">The sequence shown here is derived from an EMBL/GenBank/DDBJ whole genome shotgun (WGS) entry which is preliminary data.</text>
</comment>
<dbReference type="RefSeq" id="WP_203750982.1">
    <property type="nucleotide sequence ID" value="NZ_BAAAUC010000036.1"/>
</dbReference>
<evidence type="ECO:0000256" key="1">
    <source>
        <dbReference type="SAM" id="Phobius"/>
    </source>
</evidence>
<keyword evidence="1" id="KW-1133">Transmembrane helix</keyword>
<name>A0A919M975_9ACTN</name>
<protein>
    <submittedName>
        <fullName evidence="2">Uncharacterized protein</fullName>
    </submittedName>
</protein>
<accession>A0A919M975</accession>
<dbReference type="AlphaFoldDB" id="A0A919M975"/>
<reference evidence="2" key="1">
    <citation type="submission" date="2021-01" db="EMBL/GenBank/DDBJ databases">
        <title>Whole genome shotgun sequence of Actinoplanes cyaneus NBRC 14990.</title>
        <authorList>
            <person name="Komaki H."/>
            <person name="Tamura T."/>
        </authorList>
    </citation>
    <scope>NUCLEOTIDE SEQUENCE</scope>
    <source>
        <strain evidence="2">NBRC 14990</strain>
    </source>
</reference>
<dbReference type="EMBL" id="BOMH01000058">
    <property type="protein sequence ID" value="GID69158.1"/>
    <property type="molecule type" value="Genomic_DNA"/>
</dbReference>
<dbReference type="Proteomes" id="UP000619479">
    <property type="component" value="Unassembled WGS sequence"/>
</dbReference>
<gene>
    <name evidence="2" type="ORF">Acy02nite_70390</name>
</gene>
<keyword evidence="3" id="KW-1185">Reference proteome</keyword>